<dbReference type="InterPro" id="IPR030374">
    <property type="entry name" value="PABS"/>
</dbReference>
<evidence type="ECO:0000313" key="6">
    <source>
        <dbReference type="RefSeq" id="XP_018321680.1"/>
    </source>
</evidence>
<dbReference type="Pfam" id="PF17284">
    <property type="entry name" value="Spermine_synt_N"/>
    <property type="match status" value="1"/>
</dbReference>
<evidence type="ECO:0000259" key="4">
    <source>
        <dbReference type="PROSITE" id="PS51006"/>
    </source>
</evidence>
<dbReference type="GO" id="GO:0006597">
    <property type="term" value="P:spermine biosynthetic process"/>
    <property type="evidence" value="ECO:0007669"/>
    <property type="project" value="InterPro"/>
</dbReference>
<name>A0A1W4WNR7_AGRPL</name>
<dbReference type="InterPro" id="IPR029063">
    <property type="entry name" value="SAM-dependent_MTases_sf"/>
</dbReference>
<dbReference type="RefSeq" id="XP_018321680.1">
    <property type="nucleotide sequence ID" value="XM_018466178.1"/>
</dbReference>
<dbReference type="InterPro" id="IPR015576">
    <property type="entry name" value="Spermine_synthase_animal"/>
</dbReference>
<proteinExistence type="inferred from homology"/>
<dbReference type="PANTHER" id="PTHR46315:SF1">
    <property type="entry name" value="SPERMINE SYNTHASE"/>
    <property type="match status" value="1"/>
</dbReference>
<dbReference type="PROSITE" id="PS01330">
    <property type="entry name" value="PABS_1"/>
    <property type="match status" value="1"/>
</dbReference>
<dbReference type="PANTHER" id="PTHR46315">
    <property type="entry name" value="SPERMINE SYNTHASE"/>
    <property type="match status" value="1"/>
</dbReference>
<dbReference type="InterPro" id="IPR030373">
    <property type="entry name" value="PABS_CS"/>
</dbReference>
<reference evidence="6" key="1">
    <citation type="submission" date="2025-08" db="UniProtKB">
        <authorList>
            <consortium name="RefSeq"/>
        </authorList>
    </citation>
    <scope>IDENTIFICATION</scope>
    <source>
        <tissue evidence="6">Entire body</tissue>
    </source>
</reference>
<feature type="domain" description="PABS" evidence="4">
    <location>
        <begin position="125"/>
        <end position="365"/>
    </location>
</feature>
<dbReference type="PROSITE" id="PS51006">
    <property type="entry name" value="PABS_2"/>
    <property type="match status" value="1"/>
</dbReference>
<dbReference type="GeneID" id="108734563"/>
<dbReference type="OrthoDB" id="5953636at2759"/>
<gene>
    <name evidence="6" type="primary">LOC108734563</name>
</gene>
<dbReference type="InterPro" id="IPR037163">
    <property type="entry name" value="Spermidine_synt_N_sf"/>
</dbReference>
<feature type="active site" description="Proton acceptor" evidence="3">
    <location>
        <position position="280"/>
    </location>
</feature>
<dbReference type="Gene3D" id="3.40.50.150">
    <property type="entry name" value="Vaccinia Virus protein VP39"/>
    <property type="match status" value="1"/>
</dbReference>
<comment type="similarity">
    <text evidence="1">Belongs to the spermidine/spermine synthase family.</text>
</comment>
<dbReference type="Proteomes" id="UP000192223">
    <property type="component" value="Unplaced"/>
</dbReference>
<keyword evidence="3" id="KW-0620">Polyamine biosynthesis</keyword>
<dbReference type="GO" id="GO:0016768">
    <property type="term" value="F:spermine synthase activity"/>
    <property type="evidence" value="ECO:0007669"/>
    <property type="project" value="InterPro"/>
</dbReference>
<protein>
    <submittedName>
        <fullName evidence="6">Spermine synthase isoform X2</fullName>
    </submittedName>
</protein>
<keyword evidence="2 3" id="KW-0808">Transferase</keyword>
<dbReference type="SUPFAM" id="SSF53335">
    <property type="entry name" value="S-adenosyl-L-methionine-dependent methyltransferases"/>
    <property type="match status" value="1"/>
</dbReference>
<dbReference type="AlphaFoldDB" id="A0A1W4WNR7"/>
<keyword evidence="5" id="KW-1185">Reference proteome</keyword>
<dbReference type="CDD" id="cd02440">
    <property type="entry name" value="AdoMet_MTases"/>
    <property type="match status" value="1"/>
</dbReference>
<sequence>MAAHTVLLDFTVDSNQTKNESQKSSISTTIENILRDYLSELKQVSTVPFDDSICKLYTSESNVLITIRIFKNGLVTLNIEYYKPDNKEPLFSFEILRQIEQSISILLNCNRSKHLPPIKRGSPLDVYLTSSDERILEYDIDEVVFNEKSPYQKVQIAHSKSLGNMLVLDDLQNISEADAIYTDTIMAKGIEKYKDKEIVILGGGDGALLYELLKEKPKNVIVLEIDEVVIRACAKHLRSICGDVLDKLEGPNYQIIIGDCMKSLEQFAAEGRKFDYVFGDLTDVPIRDDEIGEHWNFILKVLDYTVKVLKPSGKFMTHGNGACCEESLKKYESLITELNPTVKINKTKAFVPSFLEDWVFYQMTFGPKE</sequence>
<dbReference type="FunFam" id="3.40.50.150:FF:000197">
    <property type="entry name" value="spermine synthase isoform X2"/>
    <property type="match status" value="1"/>
</dbReference>
<evidence type="ECO:0000256" key="3">
    <source>
        <dbReference type="PROSITE-ProRule" id="PRU00354"/>
    </source>
</evidence>
<evidence type="ECO:0000313" key="5">
    <source>
        <dbReference type="Proteomes" id="UP000192223"/>
    </source>
</evidence>
<accession>A0A1W4WNR7</accession>
<dbReference type="Pfam" id="PF01564">
    <property type="entry name" value="Spermine_synth"/>
    <property type="match status" value="1"/>
</dbReference>
<evidence type="ECO:0000256" key="1">
    <source>
        <dbReference type="ARBA" id="ARBA00007867"/>
    </source>
</evidence>
<organism evidence="5 6">
    <name type="scientific">Agrilus planipennis</name>
    <name type="common">Emerald ash borer</name>
    <name type="synonym">Agrilus marcopoli</name>
    <dbReference type="NCBI Taxonomy" id="224129"/>
    <lineage>
        <taxon>Eukaryota</taxon>
        <taxon>Metazoa</taxon>
        <taxon>Ecdysozoa</taxon>
        <taxon>Arthropoda</taxon>
        <taxon>Hexapoda</taxon>
        <taxon>Insecta</taxon>
        <taxon>Pterygota</taxon>
        <taxon>Neoptera</taxon>
        <taxon>Endopterygota</taxon>
        <taxon>Coleoptera</taxon>
        <taxon>Polyphaga</taxon>
        <taxon>Elateriformia</taxon>
        <taxon>Buprestoidea</taxon>
        <taxon>Buprestidae</taxon>
        <taxon>Agrilinae</taxon>
        <taxon>Agrilus</taxon>
    </lineage>
</organism>
<dbReference type="Gene3D" id="2.30.140.10">
    <property type="entry name" value="Spermidine synthase, tetramerisation domain"/>
    <property type="match status" value="1"/>
</dbReference>
<dbReference type="InterPro" id="IPR035246">
    <property type="entry name" value="Spermidine_synt_N"/>
</dbReference>
<evidence type="ECO:0000256" key="2">
    <source>
        <dbReference type="ARBA" id="ARBA00022679"/>
    </source>
</evidence>